<dbReference type="AlphaFoldDB" id="A0A8C5B9D6"/>
<evidence type="ECO:0000256" key="2">
    <source>
        <dbReference type="SAM" id="SignalP"/>
    </source>
</evidence>
<feature type="region of interest" description="Disordered" evidence="1">
    <location>
        <begin position="240"/>
        <end position="271"/>
    </location>
</feature>
<keyword evidence="4" id="KW-1185">Reference proteome</keyword>
<sequence>MMLQTTLVLVCLLGTSLSLPMRIGILASNSNEILRFNGLTLATLGQTQMQGSPMFPPYVFQQQPELMYTPQVVNLNPQIGSPFGPQGPQFMYPNQGTQQQFVYPPNQGNQQQFVYPPNQGSQPLNPVYLPNNQQDQLGPLAPNAPSGPQQPQNPVQMTPQFQYPMYVYPQQQPNMQGYPYYVYPQRNQVIQPNQGQVNQLNQPNQQTPLDRTTQKPQLPLQQSFQPNAPVDKTRQVMTQKETFTSPPENRGDAVGPGIDEGHSNFPFLFEP</sequence>
<protein>
    <submittedName>
        <fullName evidence="3">Odontogenic, ameloblast associated</fullName>
    </submittedName>
</protein>
<organism evidence="3 4">
    <name type="scientific">Gadus morhua</name>
    <name type="common">Atlantic cod</name>
    <dbReference type="NCBI Taxonomy" id="8049"/>
    <lineage>
        <taxon>Eukaryota</taxon>
        <taxon>Metazoa</taxon>
        <taxon>Chordata</taxon>
        <taxon>Craniata</taxon>
        <taxon>Vertebrata</taxon>
        <taxon>Euteleostomi</taxon>
        <taxon>Actinopterygii</taxon>
        <taxon>Neopterygii</taxon>
        <taxon>Teleostei</taxon>
        <taxon>Neoteleostei</taxon>
        <taxon>Acanthomorphata</taxon>
        <taxon>Zeiogadaria</taxon>
        <taxon>Gadariae</taxon>
        <taxon>Gadiformes</taxon>
        <taxon>Gadoidei</taxon>
        <taxon>Gadidae</taxon>
        <taxon>Gadus</taxon>
    </lineage>
</organism>
<reference evidence="3" key="2">
    <citation type="submission" date="2025-09" db="UniProtKB">
        <authorList>
            <consortium name="Ensembl"/>
        </authorList>
    </citation>
    <scope>IDENTIFICATION</scope>
</reference>
<dbReference type="Ensembl" id="ENSGMOT00000043808.1">
    <property type="protein sequence ID" value="ENSGMOP00000042785.1"/>
    <property type="gene ID" value="ENSGMOG00000036717.1"/>
</dbReference>
<evidence type="ECO:0000313" key="3">
    <source>
        <dbReference type="Ensembl" id="ENSGMOP00000042785.1"/>
    </source>
</evidence>
<dbReference type="OMA" id="PNNAQQN"/>
<keyword evidence="2" id="KW-0732">Signal</keyword>
<feature type="chain" id="PRO_5046371292" evidence="2">
    <location>
        <begin position="19"/>
        <end position="271"/>
    </location>
</feature>
<evidence type="ECO:0000256" key="1">
    <source>
        <dbReference type="SAM" id="MobiDB-lite"/>
    </source>
</evidence>
<dbReference type="GeneTree" id="ENSGT00400000023138"/>
<accession>A0A8C5B9D6</accession>
<feature type="region of interest" description="Disordered" evidence="1">
    <location>
        <begin position="128"/>
        <end position="155"/>
    </location>
</feature>
<feature type="signal peptide" evidence="2">
    <location>
        <begin position="1"/>
        <end position="18"/>
    </location>
</feature>
<proteinExistence type="predicted"/>
<feature type="compositionally biased region" description="Polar residues" evidence="1">
    <location>
        <begin position="146"/>
        <end position="155"/>
    </location>
</feature>
<evidence type="ECO:0000313" key="4">
    <source>
        <dbReference type="Proteomes" id="UP000694546"/>
    </source>
</evidence>
<reference evidence="3" key="1">
    <citation type="submission" date="2025-08" db="UniProtKB">
        <authorList>
            <consortium name="Ensembl"/>
        </authorList>
    </citation>
    <scope>IDENTIFICATION</scope>
</reference>
<dbReference type="Proteomes" id="UP000694546">
    <property type="component" value="Chromosome 3"/>
</dbReference>
<name>A0A8C5B9D6_GADMO</name>